<dbReference type="RefSeq" id="WP_038370967.1">
    <property type="nucleotide sequence ID" value="NZ_KK069989.1"/>
</dbReference>
<evidence type="ECO:0000313" key="6">
    <source>
        <dbReference type="EMBL" id="EWS82415.1"/>
    </source>
</evidence>
<proteinExistence type="inferred from homology"/>
<keyword evidence="3" id="KW-0813">Transport</keyword>
<dbReference type="PROSITE" id="PS51257">
    <property type="entry name" value="PROKAR_LIPOPROTEIN"/>
    <property type="match status" value="1"/>
</dbReference>
<dbReference type="InterPro" id="IPR006311">
    <property type="entry name" value="TAT_signal"/>
</dbReference>
<dbReference type="PANTHER" id="PTHR43649:SF31">
    <property type="entry name" value="SN-GLYCEROL-3-PHOSPHATE-BINDING PERIPLASMIC PROTEIN UGPB"/>
    <property type="match status" value="1"/>
</dbReference>
<dbReference type="EMBL" id="JDYK01000003">
    <property type="protein sequence ID" value="EWS82415.1"/>
    <property type="molecule type" value="Genomic_DNA"/>
</dbReference>
<dbReference type="PANTHER" id="PTHR43649">
    <property type="entry name" value="ARABINOSE-BINDING PROTEIN-RELATED"/>
    <property type="match status" value="1"/>
</dbReference>
<dbReference type="SUPFAM" id="SSF53850">
    <property type="entry name" value="Periplasmic binding protein-like II"/>
    <property type="match status" value="1"/>
</dbReference>
<name>Z9JVL3_9MICO</name>
<evidence type="ECO:0000256" key="3">
    <source>
        <dbReference type="ARBA" id="ARBA00022448"/>
    </source>
</evidence>
<evidence type="ECO:0000313" key="7">
    <source>
        <dbReference type="Proteomes" id="UP000023067"/>
    </source>
</evidence>
<dbReference type="GO" id="GO:0030313">
    <property type="term" value="C:cell envelope"/>
    <property type="evidence" value="ECO:0007669"/>
    <property type="project" value="UniProtKB-SubCell"/>
</dbReference>
<feature type="signal peptide" evidence="5">
    <location>
        <begin position="1"/>
        <end position="24"/>
    </location>
</feature>
<dbReference type="InterPro" id="IPR006059">
    <property type="entry name" value="SBP"/>
</dbReference>
<gene>
    <name evidence="6" type="ORF">BF93_12535</name>
</gene>
<dbReference type="OrthoDB" id="2513152at2"/>
<comment type="caution">
    <text evidence="6">The sequence shown here is derived from an EMBL/GenBank/DDBJ whole genome shotgun (WGS) entry which is preliminary data.</text>
</comment>
<dbReference type="PROSITE" id="PS51318">
    <property type="entry name" value="TAT"/>
    <property type="match status" value="1"/>
</dbReference>
<evidence type="ECO:0000256" key="1">
    <source>
        <dbReference type="ARBA" id="ARBA00004196"/>
    </source>
</evidence>
<accession>Z9JVL3</accession>
<evidence type="ECO:0000256" key="4">
    <source>
        <dbReference type="ARBA" id="ARBA00022729"/>
    </source>
</evidence>
<sequence>MVQITRRGALAGGAAALGSIGALSACGSGGGGPAESGGGPAPMPTYTKFEGVTPDWVGDDILLDGFRSYPAEPVAGIEEPPGDGRPISFITNIPGAIPPQRGENPFWQAIEETIGSELHIDMAPNADYEAKFQTTIASGDLPDLINIPMSTPDLPGLLSATCMDLTEHLAGDAISAYPYLANLGPEYWKGCVAEGGIFGVPVPRLFSRNFAVLTRRDLLEAKGVDPDVQPETWDEFVALCQELTDPAGGTWALTRMPGNIANMAAGIPNGWHRGEDGAFTHYIEHEAMTASLEAQLALFEAGVLNPDAFLANASTRKEWFAGGRAALDYDSFVAWTQYESENIAVDGFSVGGIVAPPYQGAEAVQWLGGALNSITGFSAASEHSVETLLAVANWFAAPFGTAEHLMKKFGIRGQQFELEGTDPIPTSRGVLETGIGLQYICDAPMAYYFPGRPEIPERQVGVQERMAAALSRDDGYGLYSPTRDQKAAEIETPVWDAMSEMVQGRRSISEYPDVVAAWREGGGAAIAEELAEAYEAAEGA</sequence>
<dbReference type="Proteomes" id="UP000023067">
    <property type="component" value="Unassembled WGS sequence"/>
</dbReference>
<dbReference type="PATRIC" id="fig|396014.3.peg.1014"/>
<dbReference type="HOGENOM" id="CLU_035417_0_0_11"/>
<comment type="similarity">
    <text evidence="2">Belongs to the bacterial solute-binding protein 1 family.</text>
</comment>
<feature type="chain" id="PRO_5039712103" evidence="5">
    <location>
        <begin position="25"/>
        <end position="540"/>
    </location>
</feature>
<reference evidence="6 7" key="1">
    <citation type="submission" date="2014-02" db="EMBL/GenBank/DDBJ databases">
        <title>Genome sequence of Brachybacterium phenoliresistens strain W13A50.</title>
        <authorList>
            <person name="Wang X."/>
        </authorList>
    </citation>
    <scope>NUCLEOTIDE SEQUENCE [LARGE SCALE GENOMIC DNA]</scope>
    <source>
        <strain evidence="6 7">W13A50</strain>
    </source>
</reference>
<dbReference type="Gene3D" id="3.40.190.10">
    <property type="entry name" value="Periplasmic binding protein-like II"/>
    <property type="match status" value="1"/>
</dbReference>
<dbReference type="InterPro" id="IPR050490">
    <property type="entry name" value="Bact_solute-bd_prot1"/>
</dbReference>
<evidence type="ECO:0000256" key="2">
    <source>
        <dbReference type="ARBA" id="ARBA00008520"/>
    </source>
</evidence>
<evidence type="ECO:0000256" key="5">
    <source>
        <dbReference type="SAM" id="SignalP"/>
    </source>
</evidence>
<comment type="subcellular location">
    <subcellularLocation>
        <location evidence="1">Cell envelope</location>
    </subcellularLocation>
</comment>
<dbReference type="AlphaFoldDB" id="Z9JVL3"/>
<organism evidence="6 7">
    <name type="scientific">Brachybacterium phenoliresistens</name>
    <dbReference type="NCBI Taxonomy" id="396014"/>
    <lineage>
        <taxon>Bacteria</taxon>
        <taxon>Bacillati</taxon>
        <taxon>Actinomycetota</taxon>
        <taxon>Actinomycetes</taxon>
        <taxon>Micrococcales</taxon>
        <taxon>Dermabacteraceae</taxon>
        <taxon>Brachybacterium</taxon>
    </lineage>
</organism>
<dbReference type="Pfam" id="PF01547">
    <property type="entry name" value="SBP_bac_1"/>
    <property type="match status" value="1"/>
</dbReference>
<keyword evidence="4 5" id="KW-0732">Signal</keyword>
<keyword evidence="7" id="KW-1185">Reference proteome</keyword>
<dbReference type="STRING" id="396014.BF93_12535"/>
<dbReference type="eggNOG" id="COG1653">
    <property type="taxonomic scope" value="Bacteria"/>
</dbReference>
<protein>
    <submittedName>
        <fullName evidence="6">ABC transporter substrate-binding protein</fullName>
    </submittedName>
</protein>